<gene>
    <name evidence="2" type="ORF">EPUS_03619</name>
</gene>
<proteinExistence type="predicted"/>
<evidence type="ECO:0000313" key="2">
    <source>
        <dbReference type="EMBL" id="ERF69627.1"/>
    </source>
</evidence>
<dbReference type="AlphaFoldDB" id="U1FXM3"/>
<evidence type="ECO:0000259" key="1">
    <source>
        <dbReference type="Pfam" id="PF06985"/>
    </source>
</evidence>
<dbReference type="HOGENOM" id="CLU_015196_0_0_1"/>
<dbReference type="PANTHER" id="PTHR24148">
    <property type="entry name" value="ANKYRIN REPEAT DOMAIN-CONTAINING PROTEIN 39 HOMOLOG-RELATED"/>
    <property type="match status" value="1"/>
</dbReference>
<dbReference type="Proteomes" id="UP000019373">
    <property type="component" value="Unassembled WGS sequence"/>
</dbReference>
<dbReference type="OrthoDB" id="6329284at2759"/>
<dbReference type="Pfam" id="PF06985">
    <property type="entry name" value="HET"/>
    <property type="match status" value="1"/>
</dbReference>
<dbReference type="RefSeq" id="XP_007804657.1">
    <property type="nucleotide sequence ID" value="XM_007806466.1"/>
</dbReference>
<dbReference type="PANTHER" id="PTHR24148:SF64">
    <property type="entry name" value="HETEROKARYON INCOMPATIBILITY DOMAIN-CONTAINING PROTEIN"/>
    <property type="match status" value="1"/>
</dbReference>
<protein>
    <recommendedName>
        <fullName evidence="1">Heterokaryon incompatibility domain-containing protein</fullName>
    </recommendedName>
</protein>
<feature type="domain" description="Heterokaryon incompatibility" evidence="1">
    <location>
        <begin position="46"/>
        <end position="163"/>
    </location>
</feature>
<sequence>MVAQTLHLHFIVRSSALDSVSLSHCGQTWHISKEELDVSSHEVPEFACISYAWGGGRVPSPLDNHHSISDNTVPALTAAMRARPRCTRFWIDAFCVPTQGDSRRATLASMGWIYSLAAEVICVLSPAARSIIDQMSKSDRVDEAAIHAMENDEWVSRAWTYQEVVNSPSISFTCITPGNSSATNEDSSHGLIDWYHFLNCVGYTLSRLPGNALQKSYQFPCLDAFQELIADWKVAGYQERSALQVLANMDRRTQERPEDRYYAMIGAISRVPPSLSAVGNACEEFLAVCEGKGDYSFIFTATERETEEGRRWRPRSTGNLQSLMPWNLVGKSQPGHLDNEKGALCLEQMVELQIGEPDDGLLSDIYVWLSVQQEPGDEKLPRKESMFKCLKMMGFKGVSSCLYTEAGYFFPWKPIAHAGTVKIMVSLALRWRVGAPGLACERHGQDVVYTPGALIGKVGSKRALSVVLS</sequence>
<accession>U1FXM3</accession>
<dbReference type="EMBL" id="KE721401">
    <property type="protein sequence ID" value="ERF69627.1"/>
    <property type="molecule type" value="Genomic_DNA"/>
</dbReference>
<dbReference type="InterPro" id="IPR010730">
    <property type="entry name" value="HET"/>
</dbReference>
<organism evidence="2 3">
    <name type="scientific">Endocarpon pusillum (strain Z07020 / HMAS-L-300199)</name>
    <name type="common">Lichen-forming fungus</name>
    <dbReference type="NCBI Taxonomy" id="1263415"/>
    <lineage>
        <taxon>Eukaryota</taxon>
        <taxon>Fungi</taxon>
        <taxon>Dikarya</taxon>
        <taxon>Ascomycota</taxon>
        <taxon>Pezizomycotina</taxon>
        <taxon>Eurotiomycetes</taxon>
        <taxon>Chaetothyriomycetidae</taxon>
        <taxon>Verrucariales</taxon>
        <taxon>Verrucariaceae</taxon>
        <taxon>Endocarpon</taxon>
    </lineage>
</organism>
<reference evidence="3" key="1">
    <citation type="journal article" date="2014" name="BMC Genomics">
        <title>Genome characteristics reveal the impact of lichenization on lichen-forming fungus Endocarpon pusillum Hedwig (Verrucariales, Ascomycota).</title>
        <authorList>
            <person name="Wang Y.-Y."/>
            <person name="Liu B."/>
            <person name="Zhang X.-Y."/>
            <person name="Zhou Q.-M."/>
            <person name="Zhang T."/>
            <person name="Li H."/>
            <person name="Yu Y.-F."/>
            <person name="Zhang X.-L."/>
            <person name="Hao X.-Y."/>
            <person name="Wang M."/>
            <person name="Wang L."/>
            <person name="Wei J.-C."/>
        </authorList>
    </citation>
    <scope>NUCLEOTIDE SEQUENCE [LARGE SCALE GENOMIC DNA]</scope>
    <source>
        <strain evidence="3">Z07020 / HMAS-L-300199</strain>
    </source>
</reference>
<keyword evidence="3" id="KW-1185">Reference proteome</keyword>
<evidence type="ECO:0000313" key="3">
    <source>
        <dbReference type="Proteomes" id="UP000019373"/>
    </source>
</evidence>
<dbReference type="InterPro" id="IPR052895">
    <property type="entry name" value="HetReg/Transcr_Mod"/>
</dbReference>
<dbReference type="eggNOG" id="ENOG502SRJ2">
    <property type="taxonomic scope" value="Eukaryota"/>
</dbReference>
<dbReference type="GeneID" id="19238658"/>
<dbReference type="OMA" id="IDAFCVP"/>
<name>U1FXM3_ENDPU</name>